<name>A0AAN9NR08_PSOTE</name>
<feature type="region of interest" description="Disordered" evidence="1">
    <location>
        <begin position="1"/>
        <end position="21"/>
    </location>
</feature>
<organism evidence="2 3">
    <name type="scientific">Psophocarpus tetragonolobus</name>
    <name type="common">Winged bean</name>
    <name type="synonym">Dolichos tetragonolobus</name>
    <dbReference type="NCBI Taxonomy" id="3891"/>
    <lineage>
        <taxon>Eukaryota</taxon>
        <taxon>Viridiplantae</taxon>
        <taxon>Streptophyta</taxon>
        <taxon>Embryophyta</taxon>
        <taxon>Tracheophyta</taxon>
        <taxon>Spermatophyta</taxon>
        <taxon>Magnoliopsida</taxon>
        <taxon>eudicotyledons</taxon>
        <taxon>Gunneridae</taxon>
        <taxon>Pentapetalae</taxon>
        <taxon>rosids</taxon>
        <taxon>fabids</taxon>
        <taxon>Fabales</taxon>
        <taxon>Fabaceae</taxon>
        <taxon>Papilionoideae</taxon>
        <taxon>50 kb inversion clade</taxon>
        <taxon>NPAAA clade</taxon>
        <taxon>indigoferoid/millettioid clade</taxon>
        <taxon>Phaseoleae</taxon>
        <taxon>Psophocarpus</taxon>
    </lineage>
</organism>
<evidence type="ECO:0000313" key="2">
    <source>
        <dbReference type="EMBL" id="KAK7375253.1"/>
    </source>
</evidence>
<dbReference type="EMBL" id="JAYMYS010000065">
    <property type="protein sequence ID" value="KAK7375253.1"/>
    <property type="molecule type" value="Genomic_DNA"/>
</dbReference>
<dbReference type="AlphaFoldDB" id="A0AAN9NR08"/>
<proteinExistence type="predicted"/>
<sequence length="208" mass="23405">MHRTASWDKAFGHAPRVGTRPSAMHRELGQGLRPCTASWDKTFAMDRELGQGLRPCTASWDKTFAMDRESGQGLRPCTATRPLCHLQYPVAYLSRLQRILPAARWELRFKASHRANPPCEGRQRHVPLGGRGPLLLVGKRTTGARVASSPDSDLEAFSHNPTHGSFAPLAFQPSAMTNCANQRKSRHRRIKKQRRYERLAATSQLSLW</sequence>
<comment type="caution">
    <text evidence="2">The sequence shown here is derived from an EMBL/GenBank/DDBJ whole genome shotgun (WGS) entry which is preliminary data.</text>
</comment>
<dbReference type="Proteomes" id="UP001386955">
    <property type="component" value="Unassembled WGS sequence"/>
</dbReference>
<gene>
    <name evidence="2" type="ORF">VNO78_35886</name>
</gene>
<evidence type="ECO:0000313" key="3">
    <source>
        <dbReference type="Proteomes" id="UP001386955"/>
    </source>
</evidence>
<keyword evidence="3" id="KW-1185">Reference proteome</keyword>
<reference evidence="2 3" key="1">
    <citation type="submission" date="2024-01" db="EMBL/GenBank/DDBJ databases">
        <title>The genomes of 5 underutilized Papilionoideae crops provide insights into root nodulation and disease resistanc.</title>
        <authorList>
            <person name="Jiang F."/>
        </authorList>
    </citation>
    <scope>NUCLEOTIDE SEQUENCE [LARGE SCALE GENOMIC DNA]</scope>
    <source>
        <strain evidence="2">DUOXIRENSHENG_FW03</strain>
        <tissue evidence="2">Leaves</tissue>
    </source>
</reference>
<evidence type="ECO:0000256" key="1">
    <source>
        <dbReference type="SAM" id="MobiDB-lite"/>
    </source>
</evidence>
<accession>A0AAN9NR08</accession>
<protein>
    <submittedName>
        <fullName evidence="2">Uncharacterized protein</fullName>
    </submittedName>
</protein>